<evidence type="ECO:0000313" key="3">
    <source>
        <dbReference type="EMBL" id="CAI2363724.1"/>
    </source>
</evidence>
<dbReference type="Proteomes" id="UP001295684">
    <property type="component" value="Unassembled WGS sequence"/>
</dbReference>
<protein>
    <submittedName>
        <fullName evidence="3">Uncharacterized protein</fullName>
    </submittedName>
</protein>
<evidence type="ECO:0000256" key="1">
    <source>
        <dbReference type="SAM" id="Coils"/>
    </source>
</evidence>
<keyword evidence="1" id="KW-0175">Coiled coil</keyword>
<feature type="region of interest" description="Disordered" evidence="2">
    <location>
        <begin position="447"/>
        <end position="469"/>
    </location>
</feature>
<sequence length="469" mass="53571">MSSSIYEDHKTKKETTSHFSNKLYSSPLRERYKKEDAAKSKKNEEKKTSSSNKTVKKSGIKSFGMKGLAVPESSHFNTISKKYHNRLSSGNKSMLQSSGDKNLINTQDRPQSSRGYLNTSSMAENLNKLETASANSNRSFQKAGHNSTLKSVRSTKVLSRIKDDLKSSGKPLVVEYSSGAVHDIDISTALAVRENLEKISTLICPKRRGGASGFRSVDRKKSRDKLGSLTRSQFKKPNKNRLGSETRVDGAPTSQLSLIELTEKILNRAEKINKKEKARAHSDFPLKNKLKYLEEENRRVIQSYEIRIKDLERQLERKQKRRNTLQKMRKEEGPYTEDQKKFMIEDYENVLLILNEKHLDLKETYPEYANIADERQMETSQVLETMIDFLNKKNGPGQKLTKQSQSVDTLEYSVEMEDTNALNNTEIHFTPSRLLDDSMNDSCRITVTDTNEKESNSSPEKSIEVEKFE</sequence>
<proteinExistence type="predicted"/>
<organism evidence="3 4">
    <name type="scientific">Euplotes crassus</name>
    <dbReference type="NCBI Taxonomy" id="5936"/>
    <lineage>
        <taxon>Eukaryota</taxon>
        <taxon>Sar</taxon>
        <taxon>Alveolata</taxon>
        <taxon>Ciliophora</taxon>
        <taxon>Intramacronucleata</taxon>
        <taxon>Spirotrichea</taxon>
        <taxon>Hypotrichia</taxon>
        <taxon>Euplotida</taxon>
        <taxon>Euplotidae</taxon>
        <taxon>Moneuplotes</taxon>
    </lineage>
</organism>
<dbReference type="EMBL" id="CAMPGE010004874">
    <property type="protein sequence ID" value="CAI2363724.1"/>
    <property type="molecule type" value="Genomic_DNA"/>
</dbReference>
<evidence type="ECO:0000256" key="2">
    <source>
        <dbReference type="SAM" id="MobiDB-lite"/>
    </source>
</evidence>
<evidence type="ECO:0000313" key="4">
    <source>
        <dbReference type="Proteomes" id="UP001295684"/>
    </source>
</evidence>
<gene>
    <name evidence="3" type="ORF">ECRASSUSDP1_LOCUS5061</name>
</gene>
<reference evidence="3" key="1">
    <citation type="submission" date="2023-07" db="EMBL/GenBank/DDBJ databases">
        <authorList>
            <consortium name="AG Swart"/>
            <person name="Singh M."/>
            <person name="Singh A."/>
            <person name="Seah K."/>
            <person name="Emmerich C."/>
        </authorList>
    </citation>
    <scope>NUCLEOTIDE SEQUENCE</scope>
    <source>
        <strain evidence="3">DP1</strain>
    </source>
</reference>
<feature type="region of interest" description="Disordered" evidence="2">
    <location>
        <begin position="208"/>
        <end position="227"/>
    </location>
</feature>
<feature type="region of interest" description="Disordered" evidence="2">
    <location>
        <begin position="1"/>
        <end position="67"/>
    </location>
</feature>
<accession>A0AAD1UE35</accession>
<keyword evidence="4" id="KW-1185">Reference proteome</keyword>
<feature type="compositionally biased region" description="Basic and acidic residues" evidence="2">
    <location>
        <begin position="1"/>
        <end position="16"/>
    </location>
</feature>
<feature type="coiled-coil region" evidence="1">
    <location>
        <begin position="259"/>
        <end position="364"/>
    </location>
</feature>
<feature type="compositionally biased region" description="Basic and acidic residues" evidence="2">
    <location>
        <begin position="28"/>
        <end position="48"/>
    </location>
</feature>
<feature type="compositionally biased region" description="Basic and acidic residues" evidence="2">
    <location>
        <begin position="450"/>
        <end position="469"/>
    </location>
</feature>
<name>A0AAD1UE35_EUPCR</name>
<comment type="caution">
    <text evidence="3">The sequence shown here is derived from an EMBL/GenBank/DDBJ whole genome shotgun (WGS) entry which is preliminary data.</text>
</comment>
<feature type="region of interest" description="Disordered" evidence="2">
    <location>
        <begin position="88"/>
        <end position="117"/>
    </location>
</feature>
<feature type="compositionally biased region" description="Basic and acidic residues" evidence="2">
    <location>
        <begin position="216"/>
        <end position="226"/>
    </location>
</feature>
<dbReference type="AlphaFoldDB" id="A0AAD1UE35"/>